<organism evidence="1">
    <name type="scientific">uncultured Caudovirales phage</name>
    <dbReference type="NCBI Taxonomy" id="2100421"/>
    <lineage>
        <taxon>Viruses</taxon>
        <taxon>Duplodnaviria</taxon>
        <taxon>Heunggongvirae</taxon>
        <taxon>Uroviricota</taxon>
        <taxon>Caudoviricetes</taxon>
        <taxon>Peduoviridae</taxon>
        <taxon>Maltschvirus</taxon>
        <taxon>Maltschvirus maltsch</taxon>
    </lineage>
</organism>
<sequence length="84" mass="9890">MNIIRPDRLPTLWWLNPWLTVRYLHRASSALKTYSDKADTCIDLQAKLIREQSNEIKFLRQRNDDLFDAIIKGNAINPDAQIHE</sequence>
<proteinExistence type="predicted"/>
<name>A0A6J5QKI9_9CAUD</name>
<dbReference type="EMBL" id="LR797073">
    <property type="protein sequence ID" value="CAB4185130.1"/>
    <property type="molecule type" value="Genomic_DNA"/>
</dbReference>
<evidence type="ECO:0000313" key="1">
    <source>
        <dbReference type="EMBL" id="CAB4185130.1"/>
    </source>
</evidence>
<reference evidence="1" key="1">
    <citation type="submission" date="2020-05" db="EMBL/GenBank/DDBJ databases">
        <authorList>
            <person name="Chiriac C."/>
            <person name="Salcher M."/>
            <person name="Ghai R."/>
            <person name="Kavagutti S V."/>
        </authorList>
    </citation>
    <scope>NUCLEOTIDE SEQUENCE</scope>
</reference>
<accession>A0A6J5QKI9</accession>
<protein>
    <submittedName>
        <fullName evidence="1">Uncharacterized protein</fullName>
    </submittedName>
</protein>
<gene>
    <name evidence="1" type="ORF">UFOVP1118_48</name>
</gene>